<organism evidence="3 4">
    <name type="scientific">Flavobacterium magnesitis</name>
    <dbReference type="NCBI Taxonomy" id="3138077"/>
    <lineage>
        <taxon>Bacteria</taxon>
        <taxon>Pseudomonadati</taxon>
        <taxon>Bacteroidota</taxon>
        <taxon>Flavobacteriia</taxon>
        <taxon>Flavobacteriales</taxon>
        <taxon>Flavobacteriaceae</taxon>
        <taxon>Flavobacterium</taxon>
    </lineage>
</organism>
<dbReference type="SUPFAM" id="SSF89550">
    <property type="entry name" value="PHP domain-like"/>
    <property type="match status" value="1"/>
</dbReference>
<reference evidence="3 4" key="1">
    <citation type="submission" date="2024-04" db="EMBL/GenBank/DDBJ databases">
        <title>New Clade of Flavobacterium.</title>
        <authorList>
            <person name="Matos L."/>
            <person name="Proenca D.N."/>
            <person name="Fransisco R.M."/>
            <person name="Chung A.P."/>
            <person name="Maccario L."/>
            <person name="Sorensen S.J."/>
            <person name="Morais P.V."/>
        </authorList>
    </citation>
    <scope>NUCLEOTIDE SEQUENCE [LARGE SCALE GENOMIC DNA]</scope>
    <source>
        <strain evidence="3 4">FBOR7N2.3</strain>
    </source>
</reference>
<keyword evidence="4" id="KW-1185">Reference proteome</keyword>
<evidence type="ECO:0000313" key="4">
    <source>
        <dbReference type="Proteomes" id="UP001574170"/>
    </source>
</evidence>
<gene>
    <name evidence="3" type="ORF">AAGV33_10470</name>
</gene>
<dbReference type="InterPro" id="IPR027417">
    <property type="entry name" value="P-loop_NTPase"/>
</dbReference>
<dbReference type="InterPro" id="IPR052018">
    <property type="entry name" value="PHP_domain"/>
</dbReference>
<dbReference type="EMBL" id="JBCFQK010000014">
    <property type="protein sequence ID" value="MFA9194833.1"/>
    <property type="molecule type" value="Genomic_DNA"/>
</dbReference>
<dbReference type="InterPro" id="IPR054787">
    <property type="entry name" value="TrlF_ATPase"/>
</dbReference>
<accession>A0ABV4TL84</accession>
<dbReference type="PANTHER" id="PTHR42924:SF3">
    <property type="entry name" value="POLYMERASE_HISTIDINOL PHOSPHATASE N-TERMINAL DOMAIN-CONTAINING PROTEIN"/>
    <property type="match status" value="1"/>
</dbReference>
<dbReference type="SMART" id="SM00481">
    <property type="entry name" value="POLIIIAc"/>
    <property type="match status" value="1"/>
</dbReference>
<dbReference type="RefSeq" id="WP_373391974.1">
    <property type="nucleotide sequence ID" value="NZ_JBCFQK010000014.1"/>
</dbReference>
<proteinExistence type="predicted"/>
<dbReference type="InterPro" id="IPR016195">
    <property type="entry name" value="Pol/histidinol_Pase-like"/>
</dbReference>
<comment type="caution">
    <text evidence="3">The sequence shown here is derived from an EMBL/GenBank/DDBJ whole genome shotgun (WGS) entry which is preliminary data.</text>
</comment>
<evidence type="ECO:0000313" key="3">
    <source>
        <dbReference type="EMBL" id="MFA9194833.1"/>
    </source>
</evidence>
<dbReference type="InterPro" id="IPR003141">
    <property type="entry name" value="Pol/His_phosphatase_N"/>
</dbReference>
<evidence type="ECO:0000256" key="1">
    <source>
        <dbReference type="SAM" id="Coils"/>
    </source>
</evidence>
<name>A0ABV4TL84_9FLAO</name>
<dbReference type="SUPFAM" id="SSF52540">
    <property type="entry name" value="P-loop containing nucleoside triphosphate hydrolases"/>
    <property type="match status" value="1"/>
</dbReference>
<dbReference type="Gene3D" id="3.40.50.300">
    <property type="entry name" value="P-loop containing nucleotide triphosphate hydrolases"/>
    <property type="match status" value="1"/>
</dbReference>
<protein>
    <submittedName>
        <fullName evidence="3">TrlF family AAA-like ATPase</fullName>
    </submittedName>
</protein>
<feature type="domain" description="Polymerase/histidinol phosphatase N-terminal" evidence="2">
    <location>
        <begin position="13"/>
        <end position="84"/>
    </location>
</feature>
<dbReference type="Gene3D" id="3.20.20.140">
    <property type="entry name" value="Metal-dependent hydrolases"/>
    <property type="match status" value="1"/>
</dbReference>
<dbReference type="NCBIfam" id="NF045780">
    <property type="entry name" value="TrlF_fam_ATP"/>
    <property type="match status" value="1"/>
</dbReference>
<sequence length="862" mass="99417">MNEIYRGSEWRKWDLHFHTPSSYDYQDGSVTNQDIIDGLFENNISVVAVTDHHIIDVDRIKELQELGKEKGITVLPGIEFLAELRDREPIHYIGIFSEESNLETIWGQLENKTALFGIKSESKKINEVYCVLKDTIELIKELGGIVTIHAGSKTNSVENITNSLSHSIAQKIDIAKLVDFYELGKIEDKKGYLEIVFPAIKKHIPMIIASDNHNIRKYSLKENCWIKADKTFEGLQQVIYEPKERVRIQANKPQEKAGYQAIDNITITHTDFSPIKIQLNQNLNTIIGGRSTGKSILLGSIAKKLNSDKEVKFENEDYSNYVSQIVSNLKVTWKDGIENNERNIEYFPQSYMHRLAKNTNNDLDNLIEEIIIQDEEKKNEIDNYHNFSKNNNTEIVGKINKLFQTLSDFHKLKLSIKDLGDEDGINSEKAKLTVILEELRSKIQISEDEIKIYNSLIQQYNENFNKITITENQILKLNSLKGQSITNDNLEFDFVNLIDPTKTALSDIYKNLKTQFQTAWSANIDGLVLELQQQILQLNLFNNQIIENPIYAKGVSVFNNNEQYKEIEEKLKIQTNKLFEIGTFKTQEKALIEQYSQIKDTVKNDFREYYNRIVSIKEKLSLKSDKLEIKAKPTLSLNKYREILQSSINQQSHKGQEIVNKPIKSYEDFFSAVFELFELLLNNEVTLKGGFSTASVAQKILSTNLFKITYDIIYEDIFKQMSEGKKAFVVLMLLLDFSNKDCPILIDQPEDDLDNRAIYNELVTYIKRKKKERQIIIVTHNPNIAVGADSELVIVSNQHGVNSPNKGDFKFDYIQGSLEMTKKKDEKIKETLHSQGIREHVCEILEGGFEAFKKRELRYSIH</sequence>
<evidence type="ECO:0000259" key="2">
    <source>
        <dbReference type="SMART" id="SM00481"/>
    </source>
</evidence>
<dbReference type="Proteomes" id="UP001574170">
    <property type="component" value="Unassembled WGS sequence"/>
</dbReference>
<feature type="coiled-coil region" evidence="1">
    <location>
        <begin position="429"/>
        <end position="463"/>
    </location>
</feature>
<keyword evidence="1" id="KW-0175">Coiled coil</keyword>
<dbReference type="PANTHER" id="PTHR42924">
    <property type="entry name" value="EXONUCLEASE"/>
    <property type="match status" value="1"/>
</dbReference>